<proteinExistence type="predicted"/>
<feature type="compositionally biased region" description="Polar residues" evidence="1">
    <location>
        <begin position="17"/>
        <end position="28"/>
    </location>
</feature>
<evidence type="ECO:0000313" key="3">
    <source>
        <dbReference type="Proteomes" id="UP000438429"/>
    </source>
</evidence>
<dbReference type="AlphaFoldDB" id="A0A6A4SAZ7"/>
<gene>
    <name evidence="2" type="ORF">F2P81_014656</name>
</gene>
<name>A0A6A4SAZ7_SCOMX</name>
<reference evidence="2 3" key="1">
    <citation type="submission" date="2019-06" db="EMBL/GenBank/DDBJ databases">
        <title>Draft genomes of female and male turbot (Scophthalmus maximus).</title>
        <authorList>
            <person name="Xu H."/>
            <person name="Xu X.-W."/>
            <person name="Shao C."/>
            <person name="Chen S."/>
        </authorList>
    </citation>
    <scope>NUCLEOTIDE SEQUENCE [LARGE SCALE GENOMIC DNA]</scope>
    <source>
        <strain evidence="2">Ysfricsl-2016a</strain>
        <tissue evidence="2">Blood</tissue>
    </source>
</reference>
<dbReference type="Proteomes" id="UP000438429">
    <property type="component" value="Unassembled WGS sequence"/>
</dbReference>
<protein>
    <submittedName>
        <fullName evidence="2">Uncharacterized protein</fullName>
    </submittedName>
</protein>
<comment type="caution">
    <text evidence="2">The sequence shown here is derived from an EMBL/GenBank/DDBJ whole genome shotgun (WGS) entry which is preliminary data.</text>
</comment>
<feature type="region of interest" description="Disordered" evidence="1">
    <location>
        <begin position="1"/>
        <end position="75"/>
    </location>
</feature>
<sequence>MKRQQCLERGQAGSDANLYSANWKQQSPAPEPHSRPRGSGGLGNVGGMHGFKGTTEQIRGPFLSTDGLSLISDGD</sequence>
<evidence type="ECO:0000256" key="1">
    <source>
        <dbReference type="SAM" id="MobiDB-lite"/>
    </source>
</evidence>
<organism evidence="2 3">
    <name type="scientific">Scophthalmus maximus</name>
    <name type="common">Turbot</name>
    <name type="synonym">Psetta maxima</name>
    <dbReference type="NCBI Taxonomy" id="52904"/>
    <lineage>
        <taxon>Eukaryota</taxon>
        <taxon>Metazoa</taxon>
        <taxon>Chordata</taxon>
        <taxon>Craniata</taxon>
        <taxon>Vertebrata</taxon>
        <taxon>Euteleostomi</taxon>
        <taxon>Actinopterygii</taxon>
        <taxon>Neopterygii</taxon>
        <taxon>Teleostei</taxon>
        <taxon>Neoteleostei</taxon>
        <taxon>Acanthomorphata</taxon>
        <taxon>Carangaria</taxon>
        <taxon>Pleuronectiformes</taxon>
        <taxon>Pleuronectoidei</taxon>
        <taxon>Scophthalmidae</taxon>
        <taxon>Scophthalmus</taxon>
    </lineage>
</organism>
<feature type="compositionally biased region" description="Gly residues" evidence="1">
    <location>
        <begin position="38"/>
        <end position="50"/>
    </location>
</feature>
<evidence type="ECO:0000313" key="2">
    <source>
        <dbReference type="EMBL" id="KAF0032366.1"/>
    </source>
</evidence>
<accession>A0A6A4SAZ7</accession>
<dbReference type="EMBL" id="VEVO01000013">
    <property type="protein sequence ID" value="KAF0032366.1"/>
    <property type="molecule type" value="Genomic_DNA"/>
</dbReference>